<proteinExistence type="predicted"/>
<name>A0A8S5VHD6_9CAUD</name>
<protein>
    <submittedName>
        <fullName evidence="1">Uncharacterized protein</fullName>
    </submittedName>
</protein>
<sequence length="32" mass="3692">MCKTIDINTRTCYYIDNTRTCYTTTKTGGQKP</sequence>
<accession>A0A8S5VHD6</accession>
<evidence type="ECO:0000313" key="1">
    <source>
        <dbReference type="EMBL" id="DAG06186.1"/>
    </source>
</evidence>
<reference evidence="1" key="1">
    <citation type="journal article" date="2021" name="Proc. Natl. Acad. Sci. U.S.A.">
        <title>A Catalog of Tens of Thousands of Viruses from Human Metagenomes Reveals Hidden Associations with Chronic Diseases.</title>
        <authorList>
            <person name="Tisza M.J."/>
            <person name="Buck C.B."/>
        </authorList>
    </citation>
    <scope>NUCLEOTIDE SEQUENCE</scope>
    <source>
        <strain evidence="1">CtNxi14</strain>
    </source>
</reference>
<dbReference type="EMBL" id="BK016266">
    <property type="protein sequence ID" value="DAG06186.1"/>
    <property type="molecule type" value="Genomic_DNA"/>
</dbReference>
<organism evidence="1">
    <name type="scientific">Siphoviridae sp. ctNxi14</name>
    <dbReference type="NCBI Taxonomy" id="2825475"/>
    <lineage>
        <taxon>Viruses</taxon>
        <taxon>Duplodnaviria</taxon>
        <taxon>Heunggongvirae</taxon>
        <taxon>Uroviricota</taxon>
        <taxon>Caudoviricetes</taxon>
    </lineage>
</organism>